<feature type="compositionally biased region" description="Low complexity" evidence="11">
    <location>
        <begin position="1492"/>
        <end position="1541"/>
    </location>
</feature>
<feature type="region of interest" description="Disordered" evidence="11">
    <location>
        <begin position="683"/>
        <end position="707"/>
    </location>
</feature>
<dbReference type="InterPro" id="IPR000719">
    <property type="entry name" value="Prot_kinase_dom"/>
</dbReference>
<dbReference type="InterPro" id="IPR013170">
    <property type="entry name" value="mRNA_splic_Cwf21_dom"/>
</dbReference>
<proteinExistence type="inferred from homology"/>
<feature type="compositionally biased region" description="Basic and acidic residues" evidence="11">
    <location>
        <begin position="1444"/>
        <end position="1463"/>
    </location>
</feature>
<evidence type="ECO:0000256" key="10">
    <source>
        <dbReference type="ARBA" id="ARBA00060827"/>
    </source>
</evidence>
<keyword evidence="3" id="KW-0597">Phosphoprotein</keyword>
<dbReference type="GO" id="GO:0043065">
    <property type="term" value="P:positive regulation of apoptotic process"/>
    <property type="evidence" value="ECO:0007669"/>
    <property type="project" value="TreeGrafter"/>
</dbReference>
<dbReference type="GO" id="GO:0004674">
    <property type="term" value="F:protein serine/threonine kinase activity"/>
    <property type="evidence" value="ECO:0007669"/>
    <property type="project" value="UniProtKB-KW"/>
</dbReference>
<dbReference type="PROSITE" id="PS00108">
    <property type="entry name" value="PROTEIN_KINASE_ST"/>
    <property type="match status" value="1"/>
</dbReference>
<dbReference type="Pfam" id="PF00069">
    <property type="entry name" value="Pkinase"/>
    <property type="match status" value="1"/>
</dbReference>
<organism evidence="13 14">
    <name type="scientific">Tenebrio molitor</name>
    <name type="common">Yellow mealworm beetle</name>
    <dbReference type="NCBI Taxonomy" id="7067"/>
    <lineage>
        <taxon>Eukaryota</taxon>
        <taxon>Metazoa</taxon>
        <taxon>Ecdysozoa</taxon>
        <taxon>Arthropoda</taxon>
        <taxon>Hexapoda</taxon>
        <taxon>Insecta</taxon>
        <taxon>Pterygota</taxon>
        <taxon>Neoptera</taxon>
        <taxon>Endopterygota</taxon>
        <taxon>Coleoptera</taxon>
        <taxon>Polyphaga</taxon>
        <taxon>Cucujiformia</taxon>
        <taxon>Tenebrionidae</taxon>
        <taxon>Tenebrio</taxon>
    </lineage>
</organism>
<keyword evidence="14" id="KW-1185">Reference proteome</keyword>
<evidence type="ECO:0000256" key="4">
    <source>
        <dbReference type="ARBA" id="ARBA00022679"/>
    </source>
</evidence>
<gene>
    <name evidence="13" type="ORF">GEV33_009719</name>
</gene>
<evidence type="ECO:0000256" key="1">
    <source>
        <dbReference type="ARBA" id="ARBA00012513"/>
    </source>
</evidence>
<keyword evidence="4" id="KW-0808">Transferase</keyword>
<dbReference type="GO" id="GO:0005524">
    <property type="term" value="F:ATP binding"/>
    <property type="evidence" value="ECO:0007669"/>
    <property type="project" value="UniProtKB-KW"/>
</dbReference>
<dbReference type="EC" id="2.7.11.1" evidence="1"/>
<feature type="compositionally biased region" description="Basic residues" evidence="11">
    <location>
        <begin position="1011"/>
        <end position="1023"/>
    </location>
</feature>
<dbReference type="EMBL" id="JABDTM020025612">
    <property type="protein sequence ID" value="KAH0813072.1"/>
    <property type="molecule type" value="Genomic_DNA"/>
</dbReference>
<reference evidence="13" key="1">
    <citation type="journal article" date="2020" name="J Insects Food Feed">
        <title>The yellow mealworm (Tenebrio molitor) genome: a resource for the emerging insects as food and feed industry.</title>
        <authorList>
            <person name="Eriksson T."/>
            <person name="Andere A."/>
            <person name="Kelstrup H."/>
            <person name="Emery V."/>
            <person name="Picard C."/>
        </authorList>
    </citation>
    <scope>NUCLEOTIDE SEQUENCE</scope>
    <source>
        <strain evidence="13">Stoneville</strain>
        <tissue evidence="13">Whole head</tissue>
    </source>
</reference>
<evidence type="ECO:0000256" key="7">
    <source>
        <dbReference type="ARBA" id="ARBA00022840"/>
    </source>
</evidence>
<protein>
    <recommendedName>
        <fullName evidence="1">non-specific serine/threonine protein kinase</fullName>
        <ecNumber evidence="1">2.7.11.1</ecNumber>
    </recommendedName>
</protein>
<feature type="compositionally biased region" description="Basic and acidic residues" evidence="11">
    <location>
        <begin position="894"/>
        <end position="931"/>
    </location>
</feature>
<feature type="compositionally biased region" description="Basic and acidic residues" evidence="11">
    <location>
        <begin position="1368"/>
        <end position="1379"/>
    </location>
</feature>
<dbReference type="PANTHER" id="PTHR24342">
    <property type="entry name" value="SERINE/THREONINE-PROTEIN KINASE 17"/>
    <property type="match status" value="1"/>
</dbReference>
<dbReference type="InterPro" id="IPR011009">
    <property type="entry name" value="Kinase-like_dom_sf"/>
</dbReference>
<feature type="compositionally biased region" description="Polar residues" evidence="11">
    <location>
        <begin position="1597"/>
        <end position="1606"/>
    </location>
</feature>
<dbReference type="GO" id="GO:0005634">
    <property type="term" value="C:nucleus"/>
    <property type="evidence" value="ECO:0007669"/>
    <property type="project" value="TreeGrafter"/>
</dbReference>
<feature type="compositionally biased region" description="Basic and acidic residues" evidence="11">
    <location>
        <begin position="1228"/>
        <end position="1290"/>
    </location>
</feature>
<feature type="compositionally biased region" description="Basic residues" evidence="11">
    <location>
        <begin position="1480"/>
        <end position="1491"/>
    </location>
</feature>
<feature type="compositionally biased region" description="Basic and acidic residues" evidence="11">
    <location>
        <begin position="1311"/>
        <end position="1320"/>
    </location>
</feature>
<feature type="compositionally biased region" description="Basic and acidic residues" evidence="11">
    <location>
        <begin position="1036"/>
        <end position="1049"/>
    </location>
</feature>
<feature type="compositionally biased region" description="Basic residues" evidence="11">
    <location>
        <begin position="1050"/>
        <end position="1069"/>
    </location>
</feature>
<dbReference type="FunFam" id="3.30.200.20:FF:000175">
    <property type="entry name" value="Serine/threonine-protein kinase 17B"/>
    <property type="match status" value="1"/>
</dbReference>
<evidence type="ECO:0000256" key="3">
    <source>
        <dbReference type="ARBA" id="ARBA00022553"/>
    </source>
</evidence>
<comment type="similarity">
    <text evidence="10">Belongs to the protein kinase superfamily. CAMK Ser/Thr protein kinase family. DAP kinase subfamily.</text>
</comment>
<dbReference type="SMART" id="SM00220">
    <property type="entry name" value="S_TKc"/>
    <property type="match status" value="1"/>
</dbReference>
<keyword evidence="6" id="KW-0418">Kinase</keyword>
<feature type="region of interest" description="Disordered" evidence="11">
    <location>
        <begin position="894"/>
        <end position="1581"/>
    </location>
</feature>
<feature type="domain" description="Protein kinase" evidence="12">
    <location>
        <begin position="274"/>
        <end position="532"/>
    </location>
</feature>
<dbReference type="Pfam" id="PF08312">
    <property type="entry name" value="cwf21"/>
    <property type="match status" value="1"/>
</dbReference>
<feature type="compositionally biased region" description="Basic residues" evidence="11">
    <location>
        <begin position="965"/>
        <end position="975"/>
    </location>
</feature>
<evidence type="ECO:0000313" key="14">
    <source>
        <dbReference type="Proteomes" id="UP000719412"/>
    </source>
</evidence>
<reference evidence="13" key="2">
    <citation type="submission" date="2021-08" db="EMBL/GenBank/DDBJ databases">
        <authorList>
            <person name="Eriksson T."/>
        </authorList>
    </citation>
    <scope>NUCLEOTIDE SEQUENCE</scope>
    <source>
        <strain evidence="13">Stoneville</strain>
        <tissue evidence="13">Whole head</tissue>
    </source>
</reference>
<dbReference type="Gene3D" id="1.10.510.10">
    <property type="entry name" value="Transferase(Phosphotransferase) domain 1"/>
    <property type="match status" value="1"/>
</dbReference>
<feature type="compositionally biased region" description="Basic residues" evidence="11">
    <location>
        <begin position="1211"/>
        <end position="1227"/>
    </location>
</feature>
<evidence type="ECO:0000256" key="9">
    <source>
        <dbReference type="ARBA" id="ARBA00048679"/>
    </source>
</evidence>
<evidence type="ECO:0000256" key="8">
    <source>
        <dbReference type="ARBA" id="ARBA00047899"/>
    </source>
</evidence>
<evidence type="ECO:0000256" key="6">
    <source>
        <dbReference type="ARBA" id="ARBA00022777"/>
    </source>
</evidence>
<dbReference type="Proteomes" id="UP000719412">
    <property type="component" value="Unassembled WGS sequence"/>
</dbReference>
<name>A0A8J6HET2_TENMO</name>
<keyword evidence="2" id="KW-0723">Serine/threonine-protein kinase</keyword>
<feature type="compositionally biased region" description="Basic and acidic residues" evidence="11">
    <location>
        <begin position="1175"/>
        <end position="1197"/>
    </location>
</feature>
<evidence type="ECO:0000313" key="13">
    <source>
        <dbReference type="EMBL" id="KAH0813072.1"/>
    </source>
</evidence>
<sequence length="1606" mass="181856">MIAIRLAFINLRREECSRKNLWDQFCAARRRRYPIDIVSQPAIEHEDKLGQREMSSFRFGDAMGSPVRFYRRTPTIRAIFFDRCHKQSAWIMSRTPSADEPGVAPKWATGHLKFRSFRFLKGFPERVRARNFPGVVPSPAKYGEGATKKKLKIMVDDDRWLVAYYGAHWSTFYAWHLNRWGISVAAPRGFVAVFCKSGSAHPPSSGVKVREPSGSARRRRASGPAFARQGRRRPSSEGSPAADAAGKNGFPRRHQHPVSIFMAARAHPHTVRRARTICSFRRGKYATVCRAVHKKSGVQYAAKFVKKRRRNQDQMKEIVHEIAVLMQCSSTDRVIRLHEVYESATEMVLVLELAAGGELQHILDDGQCLGEDEARRVMKQILDGVAFLHEKNIVHLDLKPQNLLLSVQDNCDDVKLCDFGLSKVLEPGVKVREIIGTVDYMAPEVLSYDPICLSTDVWSIGVLSYVLLSGYTPFGADDKQQTFLNISKCDLSFECDLFDGVSKTATEFIRSALVTDPRKRPSVRDLLEHPWISYKASLLPSLPAKTAEAAPTTKSSCATRSLACISETPKSQRKTFCSEALTGSFADSTTVPKPPPMAPHVTVRFRGSGTNGHVQRNWALVKPREKEKTYKNEQELGNLDAVTHRQPNQEILDHERKRKIELKCAEFADILEEQGRLQFFAGGHQQQGGQLPEAADGPGRQAGAADRPVGAPLVSVNSGVGVVISAIIDRDAAHPPPIVSPQLAARDGGVLRISVRVVFCVMTMFYSAPRHRCPVDERVIFERLWRGAFCQALGTKHARAAPRRQCCCHCHCNSELASTGAFYVRPTQPKKTMRSVVRAGREMVCYNYESDLGQNVTETHQVAEAQQEKNARLREAFGISEYFVDGSSFDPDREAKEKIARSNAIQEKEKQKALESAKEKEKEKEPERYELVHTPSPEPVPPEVKSVKKKKRKRKESSSSEEPKKKKKSKKRKKERNGTHPAFCTRSASVGSGGEFSECGRFLETGSGKVKDKKKAKKKRRRSSASSDSSEDSDSSSDKSDDSSSEEEKKKKKKVKKKEKKKTSKKKKHSSSDSSRESSPEPKKSKEDKRKQDKSKDKEESRNKSPSPKRKRKSSPPLPPPPPKHEERVSSKRQRSPTPPKTKSRHEERRSRSPRRRYSRDRRGGYGSSRNNYHGRYDDGRKRYQETRRSRSLEYRTKSSKKSRSPEPQKARKSRSVTPRRRSRSRRRSPEVTERKRSVSRDNSERRRRGRTPEKKAKSPEKNRKVEEARKQPTEQRRSRSSSTRKEPKVQKSPSPRPKSEYKNRSRSPRRKEEVKEKVRSLTPKKSPARKPSNSDSDSEKKKKSQEKKKAEKSPKSKKPLPVVRLRSSSEEEHFGDVNEKEEEEEDKELRMLRLLKSGLAAKAKESLQRKMPKPVEMKKSPSPKVIEKKSIEADVFDIKVLPLKRDKSKSPPEQKEVDKDNFDISNTNGKTRSVSSSKSRSRSRKSRSRSSSRSSYRSSSSSSSNSRSASRSVSRSSRSSSDSDSSSSSSSAYRSRSPSIPRRHGSPSFLDRRRITRLTVTDQRKEEAYSVSQADPDVSLVGEQLQREPLVLPQEVDQSVRQSVV</sequence>
<evidence type="ECO:0000259" key="12">
    <source>
        <dbReference type="PROSITE" id="PS50011"/>
    </source>
</evidence>
<feature type="compositionally biased region" description="Basic and acidic residues" evidence="11">
    <location>
        <begin position="1403"/>
        <end position="1433"/>
    </location>
</feature>
<feature type="compositionally biased region" description="Basic and acidic residues" evidence="11">
    <location>
        <begin position="1070"/>
        <end position="1103"/>
    </location>
</feature>
<dbReference type="Gene3D" id="3.30.200.20">
    <property type="entry name" value="Phosphorylase Kinase, domain 1"/>
    <property type="match status" value="1"/>
</dbReference>
<comment type="catalytic activity">
    <reaction evidence="9">
        <text>L-seryl-[protein] + ATP = O-phospho-L-seryl-[protein] + ADP + H(+)</text>
        <dbReference type="Rhea" id="RHEA:17989"/>
        <dbReference type="Rhea" id="RHEA-COMP:9863"/>
        <dbReference type="Rhea" id="RHEA-COMP:11604"/>
        <dbReference type="ChEBI" id="CHEBI:15378"/>
        <dbReference type="ChEBI" id="CHEBI:29999"/>
        <dbReference type="ChEBI" id="CHEBI:30616"/>
        <dbReference type="ChEBI" id="CHEBI:83421"/>
        <dbReference type="ChEBI" id="CHEBI:456216"/>
        <dbReference type="EC" id="2.7.11.1"/>
    </reaction>
</comment>
<feature type="region of interest" description="Disordered" evidence="11">
    <location>
        <begin position="198"/>
        <end position="253"/>
    </location>
</feature>
<dbReference type="FunFam" id="1.10.510.10:FF:000571">
    <property type="entry name" value="Maternal embryonic leucine zipper kinase"/>
    <property type="match status" value="1"/>
</dbReference>
<evidence type="ECO:0000256" key="2">
    <source>
        <dbReference type="ARBA" id="ARBA00022527"/>
    </source>
</evidence>
<accession>A0A8J6HET2</accession>
<dbReference type="PANTHER" id="PTHR24342:SF12">
    <property type="entry name" value="DEATH-ASSOCIATED PROTEIN KINASE RELATED"/>
    <property type="match status" value="1"/>
</dbReference>
<evidence type="ECO:0000256" key="5">
    <source>
        <dbReference type="ARBA" id="ARBA00022741"/>
    </source>
</evidence>
<keyword evidence="5" id="KW-0547">Nucleotide-binding</keyword>
<feature type="region of interest" description="Disordered" evidence="11">
    <location>
        <begin position="1587"/>
        <end position="1606"/>
    </location>
</feature>
<evidence type="ECO:0000256" key="11">
    <source>
        <dbReference type="SAM" id="MobiDB-lite"/>
    </source>
</evidence>
<dbReference type="PROSITE" id="PS50011">
    <property type="entry name" value="PROTEIN_KINASE_DOM"/>
    <property type="match status" value="1"/>
</dbReference>
<dbReference type="InterPro" id="IPR008271">
    <property type="entry name" value="Ser/Thr_kinase_AS"/>
</dbReference>
<keyword evidence="7" id="KW-0067">ATP-binding</keyword>
<comment type="caution">
    <text evidence="13">The sequence shown here is derived from an EMBL/GenBank/DDBJ whole genome shotgun (WGS) entry which is preliminary data.</text>
</comment>
<dbReference type="SUPFAM" id="SSF56112">
    <property type="entry name" value="Protein kinase-like (PK-like)"/>
    <property type="match status" value="1"/>
</dbReference>
<comment type="catalytic activity">
    <reaction evidence="8">
        <text>L-threonyl-[protein] + ATP = O-phospho-L-threonyl-[protein] + ADP + H(+)</text>
        <dbReference type="Rhea" id="RHEA:46608"/>
        <dbReference type="Rhea" id="RHEA-COMP:11060"/>
        <dbReference type="Rhea" id="RHEA-COMP:11605"/>
        <dbReference type="ChEBI" id="CHEBI:15378"/>
        <dbReference type="ChEBI" id="CHEBI:30013"/>
        <dbReference type="ChEBI" id="CHEBI:30616"/>
        <dbReference type="ChEBI" id="CHEBI:61977"/>
        <dbReference type="ChEBI" id="CHEBI:456216"/>
        <dbReference type="EC" id="2.7.11.1"/>
    </reaction>
</comment>
<dbReference type="GO" id="GO:0035556">
    <property type="term" value="P:intracellular signal transduction"/>
    <property type="evidence" value="ECO:0007669"/>
    <property type="project" value="TreeGrafter"/>
</dbReference>